<keyword evidence="3" id="KW-1185">Reference proteome</keyword>
<dbReference type="AlphaFoldDB" id="A0A158JVV8"/>
<evidence type="ECO:0000313" key="2">
    <source>
        <dbReference type="EMBL" id="SAL72420.1"/>
    </source>
</evidence>
<sequence>MSIGCASSTARTPAEPAALAALYRAKALGRNRAEEADEGASHGIARAQATKRPG</sequence>
<accession>A0A158JVV8</accession>
<dbReference type="Proteomes" id="UP000054717">
    <property type="component" value="Unassembled WGS sequence"/>
</dbReference>
<dbReference type="RefSeq" id="WP_159462932.1">
    <property type="nucleotide sequence ID" value="NZ_FCNZ02000020.1"/>
</dbReference>
<dbReference type="STRING" id="326475.AWB66_04680"/>
<evidence type="ECO:0000313" key="3">
    <source>
        <dbReference type="Proteomes" id="UP000054717"/>
    </source>
</evidence>
<comment type="caution">
    <text evidence="2">The sequence shown here is derived from an EMBL/GenBank/DDBJ whole genome shotgun (WGS) entry which is preliminary data.</text>
</comment>
<feature type="region of interest" description="Disordered" evidence="1">
    <location>
        <begin position="31"/>
        <end position="54"/>
    </location>
</feature>
<proteinExistence type="predicted"/>
<reference evidence="2" key="1">
    <citation type="submission" date="2016-01" db="EMBL/GenBank/DDBJ databases">
        <authorList>
            <person name="Peeters Charlotte."/>
        </authorList>
    </citation>
    <scope>NUCLEOTIDE SEQUENCE</scope>
    <source>
        <strain evidence="2">LMG 22936</strain>
    </source>
</reference>
<organism evidence="2 3">
    <name type="scientific">Caballeronia telluris</name>
    <dbReference type="NCBI Taxonomy" id="326475"/>
    <lineage>
        <taxon>Bacteria</taxon>
        <taxon>Pseudomonadati</taxon>
        <taxon>Pseudomonadota</taxon>
        <taxon>Betaproteobacteria</taxon>
        <taxon>Burkholderiales</taxon>
        <taxon>Burkholderiaceae</taxon>
        <taxon>Caballeronia</taxon>
    </lineage>
</organism>
<dbReference type="EMBL" id="FCNZ02000020">
    <property type="protein sequence ID" value="SAL72420.1"/>
    <property type="molecule type" value="Genomic_DNA"/>
</dbReference>
<protein>
    <submittedName>
        <fullName evidence="2">Uncharacterized protein</fullName>
    </submittedName>
</protein>
<evidence type="ECO:0000256" key="1">
    <source>
        <dbReference type="SAM" id="MobiDB-lite"/>
    </source>
</evidence>
<gene>
    <name evidence="2" type="ORF">AWB66_04680</name>
</gene>
<name>A0A158JVV8_9BURK</name>